<dbReference type="GO" id="GO:0000793">
    <property type="term" value="C:condensed chromosome"/>
    <property type="evidence" value="ECO:0007669"/>
    <property type="project" value="TreeGrafter"/>
</dbReference>
<dbReference type="GO" id="GO:0000014">
    <property type="term" value="F:single-stranded DNA endodeoxyribonuclease activity"/>
    <property type="evidence" value="ECO:0007669"/>
    <property type="project" value="TreeGrafter"/>
</dbReference>
<dbReference type="STRING" id="151549.A0A4C1TV34"/>
<dbReference type="GO" id="GO:0005634">
    <property type="term" value="C:nucleus"/>
    <property type="evidence" value="ECO:0007669"/>
    <property type="project" value="TreeGrafter"/>
</dbReference>
<dbReference type="Proteomes" id="UP000299102">
    <property type="component" value="Unassembled WGS sequence"/>
</dbReference>
<dbReference type="InterPro" id="IPR036397">
    <property type="entry name" value="RNaseH_sf"/>
</dbReference>
<dbReference type="InterPro" id="IPR001888">
    <property type="entry name" value="Transposase_1"/>
</dbReference>
<name>A0A4C1TV34_EUMVA</name>
<dbReference type="EMBL" id="BGZK01000091">
    <property type="protein sequence ID" value="GBP17860.1"/>
    <property type="molecule type" value="Genomic_DNA"/>
</dbReference>
<dbReference type="GO" id="GO:0000729">
    <property type="term" value="P:DNA double-strand break processing"/>
    <property type="evidence" value="ECO:0007669"/>
    <property type="project" value="TreeGrafter"/>
</dbReference>
<dbReference type="GO" id="GO:0035861">
    <property type="term" value="C:site of double-strand break"/>
    <property type="evidence" value="ECO:0007669"/>
    <property type="project" value="TreeGrafter"/>
</dbReference>
<dbReference type="OrthoDB" id="616263at2759"/>
<reference evidence="2 3" key="1">
    <citation type="journal article" date="2019" name="Commun. Biol.">
        <title>The bagworm genome reveals a unique fibroin gene that provides high tensile strength.</title>
        <authorList>
            <person name="Kono N."/>
            <person name="Nakamura H."/>
            <person name="Ohtoshi R."/>
            <person name="Tomita M."/>
            <person name="Numata K."/>
            <person name="Arakawa K."/>
        </authorList>
    </citation>
    <scope>NUCLEOTIDE SEQUENCE [LARGE SCALE GENOMIC DNA]</scope>
</reference>
<proteinExistence type="predicted"/>
<dbReference type="GO" id="GO:0003697">
    <property type="term" value="F:single-stranded DNA binding"/>
    <property type="evidence" value="ECO:0007669"/>
    <property type="project" value="TreeGrafter"/>
</dbReference>
<dbReference type="Pfam" id="PF01359">
    <property type="entry name" value="Transposase_1"/>
    <property type="match status" value="1"/>
</dbReference>
<dbReference type="GO" id="GO:0046975">
    <property type="term" value="F:histone H3K36 methyltransferase activity"/>
    <property type="evidence" value="ECO:0007669"/>
    <property type="project" value="TreeGrafter"/>
</dbReference>
<evidence type="ECO:0000256" key="1">
    <source>
        <dbReference type="SAM" id="MobiDB-lite"/>
    </source>
</evidence>
<dbReference type="AlphaFoldDB" id="A0A4C1TV34"/>
<evidence type="ECO:0000313" key="3">
    <source>
        <dbReference type="Proteomes" id="UP000299102"/>
    </source>
</evidence>
<dbReference type="GO" id="GO:0003690">
    <property type="term" value="F:double-stranded DNA binding"/>
    <property type="evidence" value="ECO:0007669"/>
    <property type="project" value="TreeGrafter"/>
</dbReference>
<feature type="compositionally biased region" description="Basic and acidic residues" evidence="1">
    <location>
        <begin position="98"/>
        <end position="113"/>
    </location>
</feature>
<comment type="caution">
    <text evidence="2">The sequence shown here is derived from an EMBL/GenBank/DDBJ whole genome shotgun (WGS) entry which is preliminary data.</text>
</comment>
<accession>A0A4C1TV34</accession>
<dbReference type="PANTHER" id="PTHR46060:SF2">
    <property type="entry name" value="HISTONE-LYSINE N-METHYLTRANSFERASE SETMAR"/>
    <property type="match status" value="1"/>
</dbReference>
<dbReference type="GO" id="GO:0031297">
    <property type="term" value="P:replication fork processing"/>
    <property type="evidence" value="ECO:0007669"/>
    <property type="project" value="TreeGrafter"/>
</dbReference>
<feature type="region of interest" description="Disordered" evidence="1">
    <location>
        <begin position="98"/>
        <end position="119"/>
    </location>
</feature>
<dbReference type="PANTHER" id="PTHR46060">
    <property type="entry name" value="MARINER MOS1 TRANSPOSASE-LIKE PROTEIN"/>
    <property type="match status" value="1"/>
</dbReference>
<dbReference type="GO" id="GO:0015074">
    <property type="term" value="P:DNA integration"/>
    <property type="evidence" value="ECO:0007669"/>
    <property type="project" value="TreeGrafter"/>
</dbReference>
<dbReference type="Gene3D" id="3.30.420.10">
    <property type="entry name" value="Ribonuclease H-like superfamily/Ribonuclease H"/>
    <property type="match status" value="1"/>
</dbReference>
<dbReference type="GO" id="GO:0044547">
    <property type="term" value="F:DNA topoisomerase binding"/>
    <property type="evidence" value="ECO:0007669"/>
    <property type="project" value="TreeGrafter"/>
</dbReference>
<dbReference type="GO" id="GO:0044774">
    <property type="term" value="P:mitotic DNA integrity checkpoint signaling"/>
    <property type="evidence" value="ECO:0007669"/>
    <property type="project" value="TreeGrafter"/>
</dbReference>
<organism evidence="2 3">
    <name type="scientific">Eumeta variegata</name>
    <name type="common">Bagworm moth</name>
    <name type="synonym">Eumeta japonica</name>
    <dbReference type="NCBI Taxonomy" id="151549"/>
    <lineage>
        <taxon>Eukaryota</taxon>
        <taxon>Metazoa</taxon>
        <taxon>Ecdysozoa</taxon>
        <taxon>Arthropoda</taxon>
        <taxon>Hexapoda</taxon>
        <taxon>Insecta</taxon>
        <taxon>Pterygota</taxon>
        <taxon>Neoptera</taxon>
        <taxon>Endopterygota</taxon>
        <taxon>Lepidoptera</taxon>
        <taxon>Glossata</taxon>
        <taxon>Ditrysia</taxon>
        <taxon>Tineoidea</taxon>
        <taxon>Psychidae</taxon>
        <taxon>Oiketicinae</taxon>
        <taxon>Eumeta</taxon>
    </lineage>
</organism>
<evidence type="ECO:0000313" key="2">
    <source>
        <dbReference type="EMBL" id="GBP17860.1"/>
    </source>
</evidence>
<dbReference type="GO" id="GO:0042800">
    <property type="term" value="F:histone H3K4 methyltransferase activity"/>
    <property type="evidence" value="ECO:0007669"/>
    <property type="project" value="TreeGrafter"/>
</dbReference>
<gene>
    <name evidence="2" type="ORF">EVAR_7853_1</name>
</gene>
<protein>
    <submittedName>
        <fullName evidence="2">Mariner Mos1 transposase</fullName>
    </submittedName>
</protein>
<keyword evidence="3" id="KW-1185">Reference proteome</keyword>
<dbReference type="GO" id="GO:0006303">
    <property type="term" value="P:double-strand break repair via nonhomologous end joining"/>
    <property type="evidence" value="ECO:0007669"/>
    <property type="project" value="TreeGrafter"/>
</dbReference>
<sequence>MNHVLICDYLLKRNETEPFLKRLITSDEKCITYDKNVRKRSWSKGKQAPQTVAKLGSSRNKLILCIWWDWKGIIHCELLPLGKTINQFRFLLPTADETQARSREKTGGIDRQKWYGFSP</sequence>
<dbReference type="InterPro" id="IPR052709">
    <property type="entry name" value="Transposase-MT_Hybrid"/>
</dbReference>